<accession>A0ABN8Z6E7</accession>
<protein>
    <submittedName>
        <fullName evidence="1">Uncharacterized protein</fullName>
    </submittedName>
</protein>
<gene>
    <name evidence="1" type="ORF">MRATA1EN1_LOCUS18395</name>
</gene>
<keyword evidence="2" id="KW-1185">Reference proteome</keyword>
<evidence type="ECO:0000313" key="2">
    <source>
        <dbReference type="Proteomes" id="UP001176941"/>
    </source>
</evidence>
<sequence>MHSLHQNYLGYSPHIPMGGHFIKKDEVGGRSQKKNAVWVASEASMLTADKAFLVSGTLSLAWPKSNRPSHLSRCDLPASAAHLVFPPCNTSFRTFTNKFKNLPSEKANGFLPSPQSF</sequence>
<reference evidence="1" key="1">
    <citation type="submission" date="2023-04" db="EMBL/GenBank/DDBJ databases">
        <authorList>
            <consortium name="ELIXIR-Norway"/>
        </authorList>
    </citation>
    <scope>NUCLEOTIDE SEQUENCE [LARGE SCALE GENOMIC DNA]</scope>
</reference>
<name>A0ABN8Z6E7_RANTA</name>
<evidence type="ECO:0000313" key="1">
    <source>
        <dbReference type="EMBL" id="CAI9169433.1"/>
    </source>
</evidence>
<dbReference type="Proteomes" id="UP001176941">
    <property type="component" value="Chromosome 3"/>
</dbReference>
<proteinExistence type="predicted"/>
<organism evidence="1 2">
    <name type="scientific">Rangifer tarandus platyrhynchus</name>
    <name type="common">Svalbard reindeer</name>
    <dbReference type="NCBI Taxonomy" id="3082113"/>
    <lineage>
        <taxon>Eukaryota</taxon>
        <taxon>Metazoa</taxon>
        <taxon>Chordata</taxon>
        <taxon>Craniata</taxon>
        <taxon>Vertebrata</taxon>
        <taxon>Euteleostomi</taxon>
        <taxon>Mammalia</taxon>
        <taxon>Eutheria</taxon>
        <taxon>Laurasiatheria</taxon>
        <taxon>Artiodactyla</taxon>
        <taxon>Ruminantia</taxon>
        <taxon>Pecora</taxon>
        <taxon>Cervidae</taxon>
        <taxon>Odocoileinae</taxon>
        <taxon>Rangifer</taxon>
    </lineage>
</organism>
<dbReference type="EMBL" id="OX459939">
    <property type="protein sequence ID" value="CAI9169433.1"/>
    <property type="molecule type" value="Genomic_DNA"/>
</dbReference>